<gene>
    <name evidence="1" type="ORF">UN65_04560</name>
</gene>
<evidence type="ECO:0000313" key="1">
    <source>
        <dbReference type="EMBL" id="AMO19708.1"/>
    </source>
</evidence>
<dbReference type="InterPro" id="IPR036196">
    <property type="entry name" value="Ptyr_pPase_sf"/>
</dbReference>
<proteinExistence type="predicted"/>
<organism evidence="1 2">
    <name type="scientific">Flavobacterium columnare</name>
    <dbReference type="NCBI Taxonomy" id="996"/>
    <lineage>
        <taxon>Bacteria</taxon>
        <taxon>Pseudomonadati</taxon>
        <taxon>Bacteroidota</taxon>
        <taxon>Flavobacteriia</taxon>
        <taxon>Flavobacteriales</taxon>
        <taxon>Flavobacteriaceae</taxon>
        <taxon>Flavobacterium</taxon>
    </lineage>
</organism>
<name>A0AAI8CGJ2_9FLAO</name>
<dbReference type="GeneID" id="60759604"/>
<accession>A0AAI8CGJ2</accession>
<dbReference type="Gene3D" id="3.40.50.2300">
    <property type="match status" value="1"/>
</dbReference>
<dbReference type="PANTHER" id="PTHR43428">
    <property type="entry name" value="ARSENATE REDUCTASE"/>
    <property type="match status" value="1"/>
</dbReference>
<dbReference type="EMBL" id="CP010992">
    <property type="protein sequence ID" value="AMO19708.1"/>
    <property type="molecule type" value="Genomic_DNA"/>
</dbReference>
<reference evidence="1 2" key="2">
    <citation type="submission" date="2019-05" db="EMBL/GenBank/DDBJ databases">
        <authorList>
            <person name="Ravantti J.J."/>
        </authorList>
    </citation>
    <scope>NUCLEOTIDE SEQUENCE [LARGE SCALE GENOMIC DNA]</scope>
    <source>
        <strain evidence="1 2">B185</strain>
    </source>
</reference>
<evidence type="ECO:0000313" key="2">
    <source>
        <dbReference type="Proteomes" id="UP000304840"/>
    </source>
</evidence>
<reference evidence="2" key="1">
    <citation type="submission" date="2016-03" db="EMBL/GenBank/DDBJ databases">
        <title>Flavobacterium columnare strain B185, complete genome.</title>
        <authorList>
            <person name="Sundberg L.-R."/>
            <person name="Papponen P."/>
            <person name="Laanto E."/>
        </authorList>
    </citation>
    <scope>NUCLEOTIDE SEQUENCE [LARGE SCALE GENOMIC DNA]</scope>
    <source>
        <strain evidence="2">B185</strain>
    </source>
</reference>
<dbReference type="SUPFAM" id="SSF52788">
    <property type="entry name" value="Phosphotyrosine protein phosphatases I"/>
    <property type="match status" value="1"/>
</dbReference>
<dbReference type="Proteomes" id="UP000304840">
    <property type="component" value="Chromosome"/>
</dbReference>
<dbReference type="AlphaFoldDB" id="A0AAI8CGJ2"/>
<sequence>MFLNLSKNIEKIALFSTSSDRKLILQPLIEYIKEKIEQEENINLNFICTHNSRRSLLSQIWAQTLAHYFEIPNVYCYSGGTEASAFFHKVVETLKEQGFSIIQLSNESNPIYSVKYDKNKTGIICFSKTYDHLFNPKSNFAAIMTCSNADEGCPIVIGADKKIAIRYEDPKSFDDTELMDLKYEEKSIEIATELFYVFFEVKKHILNKQRKI</sequence>
<dbReference type="RefSeq" id="WP_014164668.1">
    <property type="nucleotide sequence ID" value="NZ_CP010992.1"/>
</dbReference>
<protein>
    <submittedName>
        <fullName evidence="1">Protein-tyrosine-phosphatase</fullName>
    </submittedName>
</protein>
<dbReference type="PANTHER" id="PTHR43428:SF1">
    <property type="entry name" value="ARSENATE REDUCTASE"/>
    <property type="match status" value="1"/>
</dbReference>